<keyword evidence="8 10" id="KW-1133">Transmembrane helix</keyword>
<name>L1NB40_9PORP</name>
<dbReference type="Pfam" id="PF03116">
    <property type="entry name" value="NQR2_RnfD_RnfE"/>
    <property type="match status" value="1"/>
</dbReference>
<feature type="transmembrane region" description="Helical" evidence="10">
    <location>
        <begin position="93"/>
        <end position="113"/>
    </location>
</feature>
<sequence>MDKLIISPSPHIHSGDSVERNMYAVLLALVPACLVSLATFGLGALVVLAVSVLSCIIVEWLITKYLYGTEPTIRDGSAILTGVLLGMNLPSSLPWWIVAIGAVIAIGVGKMSFGGLGGNIFNPALVGRVFLLIAYPAQMTLWPKAGQILHYTDATTGATPLGVAKAIQSGAPGMSWDQVPSTLDMLLGLHGGSLGEISAIALLLGLAFLLYKRVITWHIPAAVLGTAFAFSGLMHLINPALYPSPFFHLLTGGMMLGAIFMATDYVTSPMSQRGQLLYGALIGLLTILIRLFGSYPEGMSFAILIMNGFTPLINIYIRPRHFGGR</sequence>
<feature type="transmembrane region" description="Helical" evidence="10">
    <location>
        <begin position="120"/>
        <end position="137"/>
    </location>
</feature>
<dbReference type="eggNOG" id="COG4658">
    <property type="taxonomic scope" value="Bacteria"/>
</dbReference>
<accession>L1NB40</accession>
<comment type="cofactor">
    <cofactor evidence="10">
        <name>FMN</name>
        <dbReference type="ChEBI" id="CHEBI:58210"/>
    </cofactor>
</comment>
<evidence type="ECO:0000256" key="4">
    <source>
        <dbReference type="ARBA" id="ARBA00022643"/>
    </source>
</evidence>
<dbReference type="HOGENOM" id="CLU_042020_1_0_10"/>
<protein>
    <recommendedName>
        <fullName evidence="10">Ion-translocating oxidoreductase complex subunit D</fullName>
        <ecNumber evidence="10">7.-.-.-</ecNumber>
    </recommendedName>
    <alternativeName>
        <fullName evidence="10">Rnf electron transport complex subunit D</fullName>
    </alternativeName>
</protein>
<dbReference type="GO" id="GO:0055085">
    <property type="term" value="P:transmembrane transport"/>
    <property type="evidence" value="ECO:0007669"/>
    <property type="project" value="InterPro"/>
</dbReference>
<feature type="transmembrane region" description="Helical" evidence="10">
    <location>
        <begin position="217"/>
        <end position="237"/>
    </location>
</feature>
<dbReference type="EC" id="7.-.-.-" evidence="10"/>
<dbReference type="NCBIfam" id="TIGR01946">
    <property type="entry name" value="rnfD"/>
    <property type="match status" value="1"/>
</dbReference>
<feature type="transmembrane region" description="Helical" evidence="10">
    <location>
        <begin position="20"/>
        <end position="38"/>
    </location>
</feature>
<gene>
    <name evidence="10" type="primary">rnfD</name>
    <name evidence="11" type="ORF">HMPREF9134_01741</name>
</gene>
<keyword evidence="1 10" id="KW-0813">Transport</keyword>
<dbReference type="Proteomes" id="UP000010408">
    <property type="component" value="Unassembled WGS sequence"/>
</dbReference>
<feature type="transmembrane region" description="Helical" evidence="10">
    <location>
        <begin position="243"/>
        <end position="263"/>
    </location>
</feature>
<evidence type="ECO:0000256" key="8">
    <source>
        <dbReference type="ARBA" id="ARBA00022989"/>
    </source>
</evidence>
<evidence type="ECO:0000256" key="1">
    <source>
        <dbReference type="ARBA" id="ARBA00022448"/>
    </source>
</evidence>
<evidence type="ECO:0000313" key="11">
    <source>
        <dbReference type="EMBL" id="EKY00407.1"/>
    </source>
</evidence>
<evidence type="ECO:0000256" key="6">
    <source>
        <dbReference type="ARBA" id="ARBA00022967"/>
    </source>
</evidence>
<dbReference type="HAMAP" id="MF_00462">
    <property type="entry name" value="RsxD_RnfD"/>
    <property type="match status" value="1"/>
</dbReference>
<dbReference type="STRING" id="1127696.HMPREF9134_01741"/>
<keyword evidence="7 10" id="KW-0249">Electron transport</keyword>
<dbReference type="GO" id="GO:0022900">
    <property type="term" value="P:electron transport chain"/>
    <property type="evidence" value="ECO:0007669"/>
    <property type="project" value="UniProtKB-UniRule"/>
</dbReference>
<keyword evidence="10" id="KW-1003">Cell membrane</keyword>
<dbReference type="RefSeq" id="WP_005467886.1">
    <property type="nucleotide sequence ID" value="NZ_KB291032.1"/>
</dbReference>
<dbReference type="InterPro" id="IPR004338">
    <property type="entry name" value="NqrB/RnfD"/>
</dbReference>
<evidence type="ECO:0000313" key="12">
    <source>
        <dbReference type="Proteomes" id="UP000010408"/>
    </source>
</evidence>
<organism evidence="11 12">
    <name type="scientific">Porphyromonas catoniae F0037</name>
    <dbReference type="NCBI Taxonomy" id="1127696"/>
    <lineage>
        <taxon>Bacteria</taxon>
        <taxon>Pseudomonadati</taxon>
        <taxon>Bacteroidota</taxon>
        <taxon>Bacteroidia</taxon>
        <taxon>Bacteroidales</taxon>
        <taxon>Porphyromonadaceae</taxon>
        <taxon>Porphyromonas</taxon>
    </lineage>
</organism>
<feature type="transmembrane region" description="Helical" evidence="10">
    <location>
        <begin position="45"/>
        <end position="62"/>
    </location>
</feature>
<feature type="transmembrane region" description="Helical" evidence="10">
    <location>
        <begin position="185"/>
        <end position="210"/>
    </location>
</feature>
<evidence type="ECO:0000256" key="3">
    <source>
        <dbReference type="ARBA" id="ARBA00022630"/>
    </source>
</evidence>
<comment type="similarity">
    <text evidence="10">Belongs to the NqrB/RnfD family.</text>
</comment>
<dbReference type="EMBL" id="AMEQ01000040">
    <property type="protein sequence ID" value="EKY00407.1"/>
    <property type="molecule type" value="Genomic_DNA"/>
</dbReference>
<comment type="subcellular location">
    <subcellularLocation>
        <location evidence="10">Cell membrane</location>
        <topology evidence="10">Multi-pass membrane protein</topology>
    </subcellularLocation>
</comment>
<dbReference type="PANTHER" id="PTHR30578:SF0">
    <property type="entry name" value="ION-TRANSLOCATING OXIDOREDUCTASE COMPLEX SUBUNIT D"/>
    <property type="match status" value="1"/>
</dbReference>
<keyword evidence="9 10" id="KW-0472">Membrane</keyword>
<evidence type="ECO:0000256" key="10">
    <source>
        <dbReference type="HAMAP-Rule" id="MF_00462"/>
    </source>
</evidence>
<evidence type="ECO:0000256" key="5">
    <source>
        <dbReference type="ARBA" id="ARBA00022692"/>
    </source>
</evidence>
<keyword evidence="3 10" id="KW-0285">Flavoprotein</keyword>
<comment type="function">
    <text evidence="10">Part of a membrane-bound complex that couples electron transfer with translocation of ions across the membrane.</text>
</comment>
<dbReference type="PANTHER" id="PTHR30578">
    <property type="entry name" value="ELECTRON TRANSPORT COMPLEX PROTEIN RNFD"/>
    <property type="match status" value="1"/>
</dbReference>
<dbReference type="InterPro" id="IPR011303">
    <property type="entry name" value="RnfD_bac"/>
</dbReference>
<evidence type="ECO:0000256" key="9">
    <source>
        <dbReference type="ARBA" id="ARBA00023136"/>
    </source>
</evidence>
<feature type="transmembrane region" description="Helical" evidence="10">
    <location>
        <begin position="275"/>
        <end position="293"/>
    </location>
</feature>
<evidence type="ECO:0000256" key="7">
    <source>
        <dbReference type="ARBA" id="ARBA00022982"/>
    </source>
</evidence>
<keyword evidence="4 10" id="KW-0288">FMN</keyword>
<keyword evidence="2 10" id="KW-0597">Phosphoprotein</keyword>
<dbReference type="GO" id="GO:0005886">
    <property type="term" value="C:plasma membrane"/>
    <property type="evidence" value="ECO:0007669"/>
    <property type="project" value="UniProtKB-SubCell"/>
</dbReference>
<evidence type="ECO:0000256" key="2">
    <source>
        <dbReference type="ARBA" id="ARBA00022553"/>
    </source>
</evidence>
<proteinExistence type="inferred from homology"/>
<comment type="caution">
    <text evidence="11">The sequence shown here is derived from an EMBL/GenBank/DDBJ whole genome shotgun (WGS) entry which is preliminary data.</text>
</comment>
<keyword evidence="6 10" id="KW-1278">Translocase</keyword>
<dbReference type="PATRIC" id="fig|1127696.3.peg.1580"/>
<reference evidence="11 12" key="1">
    <citation type="submission" date="2012-05" db="EMBL/GenBank/DDBJ databases">
        <authorList>
            <person name="Weinstock G."/>
            <person name="Sodergren E."/>
            <person name="Lobos E.A."/>
            <person name="Fulton L."/>
            <person name="Fulton R."/>
            <person name="Courtney L."/>
            <person name="Fronick C."/>
            <person name="O'Laughlin M."/>
            <person name="Godfrey J."/>
            <person name="Wilson R.M."/>
            <person name="Miner T."/>
            <person name="Farmer C."/>
            <person name="Delehaunty K."/>
            <person name="Cordes M."/>
            <person name="Minx P."/>
            <person name="Tomlinson C."/>
            <person name="Chen J."/>
            <person name="Wollam A."/>
            <person name="Pepin K.H."/>
            <person name="Bhonagiri V."/>
            <person name="Zhang X."/>
            <person name="Suruliraj S."/>
            <person name="Warren W."/>
            <person name="Mitreva M."/>
            <person name="Mardis E.R."/>
            <person name="Wilson R.K."/>
        </authorList>
    </citation>
    <scope>NUCLEOTIDE SEQUENCE [LARGE SCALE GENOMIC DNA]</scope>
    <source>
        <strain evidence="11 12">F0037</strain>
    </source>
</reference>
<keyword evidence="5 10" id="KW-0812">Transmembrane</keyword>
<feature type="transmembrane region" description="Helical" evidence="10">
    <location>
        <begin position="299"/>
        <end position="317"/>
    </location>
</feature>
<dbReference type="AlphaFoldDB" id="L1NB40"/>
<comment type="subunit">
    <text evidence="10">The complex is composed of six subunits: RnfA, RnfB, RnfC, RnfD, RnfE and RnfG.</text>
</comment>
<feature type="modified residue" description="FMN phosphoryl threonine" evidence="10">
    <location>
        <position position="159"/>
    </location>
</feature>